<dbReference type="RefSeq" id="XP_026608882.1">
    <property type="nucleotide sequence ID" value="XM_026743037.1"/>
</dbReference>
<evidence type="ECO:0000256" key="3">
    <source>
        <dbReference type="ARBA" id="ARBA00023004"/>
    </source>
</evidence>
<comment type="caution">
    <text evidence="6">The sequence shown here is derived from an EMBL/GenBank/DDBJ whole genome shotgun (WGS) entry which is preliminary data.</text>
</comment>
<gene>
    <name evidence="6" type="ORF">DSM5745_01021</name>
</gene>
<dbReference type="InterPro" id="IPR036188">
    <property type="entry name" value="FAD/NAD-bd_sf"/>
</dbReference>
<dbReference type="GeneID" id="38111391"/>
<dbReference type="PROSITE" id="PS51296">
    <property type="entry name" value="RIESKE"/>
    <property type="match status" value="1"/>
</dbReference>
<keyword evidence="2" id="KW-0479">Metal-binding</keyword>
<dbReference type="OrthoDB" id="429143at2759"/>
<dbReference type="AlphaFoldDB" id="A0A3D8T591"/>
<protein>
    <submittedName>
        <fullName evidence="6">FAD dependent oxidoreductase</fullName>
    </submittedName>
</protein>
<evidence type="ECO:0000256" key="2">
    <source>
        <dbReference type="ARBA" id="ARBA00022723"/>
    </source>
</evidence>
<dbReference type="Pfam" id="PF00355">
    <property type="entry name" value="Rieske"/>
    <property type="match status" value="1"/>
</dbReference>
<keyword evidence="1" id="KW-0001">2Fe-2S</keyword>
<dbReference type="SUPFAM" id="SSF51905">
    <property type="entry name" value="FAD/NAD(P)-binding domain"/>
    <property type="match status" value="1"/>
</dbReference>
<dbReference type="Gene3D" id="2.102.10.10">
    <property type="entry name" value="Rieske [2Fe-2S] iron-sulphur domain"/>
    <property type="match status" value="1"/>
</dbReference>
<keyword evidence="3" id="KW-0408">Iron</keyword>
<dbReference type="InterPro" id="IPR036922">
    <property type="entry name" value="Rieske_2Fe-2S_sf"/>
</dbReference>
<dbReference type="EMBL" id="PVWQ01000001">
    <property type="protein sequence ID" value="RDW93699.1"/>
    <property type="molecule type" value="Genomic_DNA"/>
</dbReference>
<reference evidence="6 7" key="1">
    <citation type="journal article" date="2018" name="IMA Fungus">
        <title>IMA Genome-F 9: Draft genome sequence of Annulohypoxylon stygium, Aspergillus mulundensis, Berkeleyomyces basicola (syn. Thielaviopsis basicola), Ceratocystis smalleyi, two Cercospora beticola strains, Coleophoma cylindrospora, Fusarium fracticaudum, Phialophora cf. hyalina, and Morchella septimelata.</title>
        <authorList>
            <person name="Wingfield B.D."/>
            <person name="Bills G.F."/>
            <person name="Dong Y."/>
            <person name="Huang W."/>
            <person name="Nel W.J."/>
            <person name="Swalarsk-Parry B.S."/>
            <person name="Vaghefi N."/>
            <person name="Wilken P.M."/>
            <person name="An Z."/>
            <person name="de Beer Z.W."/>
            <person name="De Vos L."/>
            <person name="Chen L."/>
            <person name="Duong T.A."/>
            <person name="Gao Y."/>
            <person name="Hammerbacher A."/>
            <person name="Kikkert J.R."/>
            <person name="Li Y."/>
            <person name="Li H."/>
            <person name="Li K."/>
            <person name="Li Q."/>
            <person name="Liu X."/>
            <person name="Ma X."/>
            <person name="Naidoo K."/>
            <person name="Pethybridge S.J."/>
            <person name="Sun J."/>
            <person name="Steenkamp E.T."/>
            <person name="van der Nest M.A."/>
            <person name="van Wyk S."/>
            <person name="Wingfield M.J."/>
            <person name="Xiong C."/>
            <person name="Yue Q."/>
            <person name="Zhang X."/>
        </authorList>
    </citation>
    <scope>NUCLEOTIDE SEQUENCE [LARGE SCALE GENOMIC DNA]</scope>
    <source>
        <strain evidence="6 7">DSM 5745</strain>
    </source>
</reference>
<keyword evidence="4" id="KW-0411">Iron-sulfur</keyword>
<dbReference type="InterPro" id="IPR017941">
    <property type="entry name" value="Rieske_2Fe-2S"/>
</dbReference>
<dbReference type="Gene3D" id="3.30.9.10">
    <property type="entry name" value="D-Amino Acid Oxidase, subunit A, domain 2"/>
    <property type="match status" value="1"/>
</dbReference>
<accession>A0A3D8T591</accession>
<sequence>MSHHPSLDAPIQTHKHFLQTSGLTSPVWTHTHPPNSYPSFPSLNKNITSPSGITIIGAGIAGIHTAYELITRGHPVTLLEARHILSGESGRTSGHLSSAVDDGYIHIASKHGKEGASLAAESHAWAIARVENIAQELGIDGMGCDVRGLNAYRVPHVPANERGYGEEIAQLRKEVQAAREAGVDAEFVEGLRIKGWDGVGMGATDGVVFHSQATFHPTRYLSAVLGWLKEQPQFECFVNTRVTEIDEKSSHLHLHSQGGVKLATDRGYTVFTGTVIEATNIPLQKLSIVAEMAYYRTYCIAMRIPKGSVEDCLIYDTATPYKYTRITPCDDADDYLVIGGCDHKVGQEDKRDRFGELEKWTRARVPSAGKTDFAWSGQILEPLDAMAFIGRNQGSQHTYVVTGDSGNGLTHGVLAGKVIADEIEGRENPWAVLYNPRRMHSIRKSLTGMLRHDANVNAQYKRWVRSDVSDIEDIAPGAGGVLHESGKGKGKGKPVAVYRDSEGGVHRLSAVCPHMKGVVCWNGTEKSWDCPVHGSRFSGEGMCVQGPARGDLAVIT</sequence>
<organism evidence="6 7">
    <name type="scientific">Aspergillus mulundensis</name>
    <dbReference type="NCBI Taxonomy" id="1810919"/>
    <lineage>
        <taxon>Eukaryota</taxon>
        <taxon>Fungi</taxon>
        <taxon>Dikarya</taxon>
        <taxon>Ascomycota</taxon>
        <taxon>Pezizomycotina</taxon>
        <taxon>Eurotiomycetes</taxon>
        <taxon>Eurotiomycetidae</taxon>
        <taxon>Eurotiales</taxon>
        <taxon>Aspergillaceae</taxon>
        <taxon>Aspergillus</taxon>
        <taxon>Aspergillus subgen. Nidulantes</taxon>
    </lineage>
</organism>
<dbReference type="GO" id="GO:0046872">
    <property type="term" value="F:metal ion binding"/>
    <property type="evidence" value="ECO:0007669"/>
    <property type="project" value="UniProtKB-KW"/>
</dbReference>
<evidence type="ECO:0000313" key="6">
    <source>
        <dbReference type="EMBL" id="RDW93699.1"/>
    </source>
</evidence>
<dbReference type="Pfam" id="PF01266">
    <property type="entry name" value="DAO"/>
    <property type="match status" value="1"/>
</dbReference>
<dbReference type="InterPro" id="IPR006076">
    <property type="entry name" value="FAD-dep_OxRdtase"/>
</dbReference>
<dbReference type="PANTHER" id="PTHR13847:SF281">
    <property type="entry name" value="FAD DEPENDENT OXIDOREDUCTASE DOMAIN-CONTAINING PROTEIN"/>
    <property type="match status" value="1"/>
</dbReference>
<dbReference type="SUPFAM" id="SSF50022">
    <property type="entry name" value="ISP domain"/>
    <property type="match status" value="1"/>
</dbReference>
<dbReference type="Proteomes" id="UP000256690">
    <property type="component" value="Unassembled WGS sequence"/>
</dbReference>
<dbReference type="STRING" id="1810919.A0A3D8T591"/>
<dbReference type="PANTHER" id="PTHR13847">
    <property type="entry name" value="SARCOSINE DEHYDROGENASE-RELATED"/>
    <property type="match status" value="1"/>
</dbReference>
<keyword evidence="7" id="KW-1185">Reference proteome</keyword>
<evidence type="ECO:0000256" key="1">
    <source>
        <dbReference type="ARBA" id="ARBA00022714"/>
    </source>
</evidence>
<name>A0A3D8T591_9EURO</name>
<dbReference type="GO" id="GO:0005737">
    <property type="term" value="C:cytoplasm"/>
    <property type="evidence" value="ECO:0007669"/>
    <property type="project" value="TreeGrafter"/>
</dbReference>
<proteinExistence type="predicted"/>
<evidence type="ECO:0000259" key="5">
    <source>
        <dbReference type="PROSITE" id="PS51296"/>
    </source>
</evidence>
<dbReference type="Gene3D" id="3.50.50.60">
    <property type="entry name" value="FAD/NAD(P)-binding domain"/>
    <property type="match status" value="1"/>
</dbReference>
<dbReference type="GO" id="GO:0051537">
    <property type="term" value="F:2 iron, 2 sulfur cluster binding"/>
    <property type="evidence" value="ECO:0007669"/>
    <property type="project" value="UniProtKB-KW"/>
</dbReference>
<feature type="domain" description="Rieske" evidence="5">
    <location>
        <begin position="479"/>
        <end position="556"/>
    </location>
</feature>
<evidence type="ECO:0000313" key="7">
    <source>
        <dbReference type="Proteomes" id="UP000256690"/>
    </source>
</evidence>
<evidence type="ECO:0000256" key="4">
    <source>
        <dbReference type="ARBA" id="ARBA00023014"/>
    </source>
</evidence>